<accession>A0ABU7LPG0</accession>
<evidence type="ECO:0008006" key="3">
    <source>
        <dbReference type="Google" id="ProtNLM"/>
    </source>
</evidence>
<reference evidence="1 2" key="1">
    <citation type="submission" date="2024-01" db="EMBL/GenBank/DDBJ databases">
        <title>Hyphobacterium bacterium isolated from marine sediment.</title>
        <authorList>
            <person name="Zhao S."/>
        </authorList>
    </citation>
    <scope>NUCLEOTIDE SEQUENCE [LARGE SCALE GENOMIC DNA]</scope>
    <source>
        <strain evidence="2">HN65</strain>
    </source>
</reference>
<keyword evidence="2" id="KW-1185">Reference proteome</keyword>
<dbReference type="Proteomes" id="UP001354971">
    <property type="component" value="Unassembled WGS sequence"/>
</dbReference>
<organism evidence="1 2">
    <name type="scientific">Hyphobacterium lacteum</name>
    <dbReference type="NCBI Taxonomy" id="3116575"/>
    <lineage>
        <taxon>Bacteria</taxon>
        <taxon>Pseudomonadati</taxon>
        <taxon>Pseudomonadota</taxon>
        <taxon>Alphaproteobacteria</taxon>
        <taxon>Maricaulales</taxon>
        <taxon>Maricaulaceae</taxon>
        <taxon>Hyphobacterium</taxon>
    </lineage>
</organism>
<comment type="caution">
    <text evidence="1">The sequence shown here is derived from an EMBL/GenBank/DDBJ whole genome shotgun (WGS) entry which is preliminary data.</text>
</comment>
<gene>
    <name evidence="1" type="ORF">V0U79_05460</name>
</gene>
<name>A0ABU7LPG0_9PROT</name>
<protein>
    <recommendedName>
        <fullName evidence="3">YjbF family lipoprotein</fullName>
    </recommendedName>
</protein>
<evidence type="ECO:0000313" key="1">
    <source>
        <dbReference type="EMBL" id="MEE2525806.1"/>
    </source>
</evidence>
<dbReference type="EMBL" id="JAZDRP010000003">
    <property type="protein sequence ID" value="MEE2525806.1"/>
    <property type="molecule type" value="Genomic_DNA"/>
</dbReference>
<sequence>MPLPLYLALAFQAAGCGPLMEAEPPERGESFLYETIINGETSDLLMQHDIVAGRDLAITFYQGGGFSRDDIFMNRQAPVRGFGGIAFVRSLGTGPRRREFSYSPSPDEVLARLEPGQNEDVYVHERSGGAGERYRLTVSFDRCEPFALGDETLPANVYTITRDSGDDGEGGTRELWLSSASGWWLMENHPERHTLSRLIEAHD</sequence>
<proteinExistence type="predicted"/>
<evidence type="ECO:0000313" key="2">
    <source>
        <dbReference type="Proteomes" id="UP001354971"/>
    </source>
</evidence>
<dbReference type="RefSeq" id="WP_330198469.1">
    <property type="nucleotide sequence ID" value="NZ_JAZDRP010000003.1"/>
</dbReference>